<evidence type="ECO:0000256" key="2">
    <source>
        <dbReference type="ARBA" id="ARBA00008163"/>
    </source>
</evidence>
<gene>
    <name evidence="9" type="ORF">AW736_10865</name>
</gene>
<evidence type="ECO:0000256" key="8">
    <source>
        <dbReference type="SAM" id="SignalP"/>
    </source>
</evidence>
<dbReference type="AlphaFoldDB" id="A0A178IJ89"/>
<dbReference type="STRING" id="1184151.AW736_10865"/>
<comment type="caution">
    <text evidence="9">The sequence shown here is derived from an EMBL/GenBank/DDBJ whole genome shotgun (WGS) entry which is preliminary data.</text>
</comment>
<evidence type="ECO:0000256" key="4">
    <source>
        <dbReference type="ARBA" id="ARBA00022692"/>
    </source>
</evidence>
<dbReference type="PANTHER" id="PTHR35093">
    <property type="entry name" value="OUTER MEMBRANE PROTEIN NMB0088-RELATED"/>
    <property type="match status" value="1"/>
</dbReference>
<evidence type="ECO:0000256" key="6">
    <source>
        <dbReference type="ARBA" id="ARBA00023136"/>
    </source>
</evidence>
<evidence type="ECO:0000256" key="7">
    <source>
        <dbReference type="ARBA" id="ARBA00023237"/>
    </source>
</evidence>
<dbReference type="Proteomes" id="UP000078486">
    <property type="component" value="Unassembled WGS sequence"/>
</dbReference>
<dbReference type="InterPro" id="IPR005017">
    <property type="entry name" value="OMPP1/FadL/TodX"/>
</dbReference>
<accession>A0A178IJ89</accession>
<keyword evidence="6" id="KW-0472">Membrane</keyword>
<dbReference type="PANTHER" id="PTHR35093:SF8">
    <property type="entry name" value="OUTER MEMBRANE PROTEIN NMB0088-RELATED"/>
    <property type="match status" value="1"/>
</dbReference>
<proteinExistence type="inferred from homology"/>
<protein>
    <recommendedName>
        <fullName evidence="11">Aromatic hydrocarbon degradation protein</fullName>
    </recommendedName>
</protein>
<keyword evidence="3" id="KW-1134">Transmembrane beta strand</keyword>
<dbReference type="SUPFAM" id="SSF56935">
    <property type="entry name" value="Porins"/>
    <property type="match status" value="1"/>
</dbReference>
<evidence type="ECO:0000313" key="10">
    <source>
        <dbReference type="Proteomes" id="UP000078486"/>
    </source>
</evidence>
<comment type="subcellular location">
    <subcellularLocation>
        <location evidence="1">Cell outer membrane</location>
        <topology evidence="1">Multi-pass membrane protein</topology>
    </subcellularLocation>
</comment>
<keyword evidence="5 8" id="KW-0732">Signal</keyword>
<dbReference type="GO" id="GO:0009279">
    <property type="term" value="C:cell outer membrane"/>
    <property type="evidence" value="ECO:0007669"/>
    <property type="project" value="UniProtKB-SubCell"/>
</dbReference>
<feature type="signal peptide" evidence="8">
    <location>
        <begin position="1"/>
        <end position="26"/>
    </location>
</feature>
<dbReference type="EMBL" id="LRRQ01000076">
    <property type="protein sequence ID" value="OAM89818.1"/>
    <property type="molecule type" value="Genomic_DNA"/>
</dbReference>
<evidence type="ECO:0008006" key="11">
    <source>
        <dbReference type="Google" id="ProtNLM"/>
    </source>
</evidence>
<evidence type="ECO:0000256" key="5">
    <source>
        <dbReference type="ARBA" id="ARBA00022729"/>
    </source>
</evidence>
<feature type="chain" id="PRO_5008088947" description="Aromatic hydrocarbon degradation protein" evidence="8">
    <location>
        <begin position="27"/>
        <end position="428"/>
    </location>
</feature>
<keyword evidence="10" id="KW-1185">Reference proteome</keyword>
<dbReference type="Gene3D" id="2.40.160.60">
    <property type="entry name" value="Outer membrane protein transport protein (OMPP1/FadL/TodX)"/>
    <property type="match status" value="1"/>
</dbReference>
<evidence type="ECO:0000256" key="3">
    <source>
        <dbReference type="ARBA" id="ARBA00022452"/>
    </source>
</evidence>
<dbReference type="OrthoDB" id="19849at2"/>
<dbReference type="Pfam" id="PF03349">
    <property type="entry name" value="Toluene_X"/>
    <property type="match status" value="1"/>
</dbReference>
<reference evidence="9 10" key="1">
    <citation type="submission" date="2016-01" db="EMBL/GenBank/DDBJ databases">
        <title>High potential of lignocellulose degradation of a new Verrucomicrobia species.</title>
        <authorList>
            <person name="Wang Y."/>
            <person name="Shi Y."/>
            <person name="Qiu Z."/>
            <person name="Liu S."/>
            <person name="Yang H."/>
        </authorList>
    </citation>
    <scope>NUCLEOTIDE SEQUENCE [LARGE SCALE GENOMIC DNA]</scope>
    <source>
        <strain evidence="9 10">TSB47</strain>
    </source>
</reference>
<dbReference type="RefSeq" id="WP_068770277.1">
    <property type="nucleotide sequence ID" value="NZ_CP109796.1"/>
</dbReference>
<keyword evidence="7" id="KW-0998">Cell outer membrane</keyword>
<dbReference type="GO" id="GO:0015483">
    <property type="term" value="F:long-chain fatty acid transporting porin activity"/>
    <property type="evidence" value="ECO:0007669"/>
    <property type="project" value="TreeGrafter"/>
</dbReference>
<comment type="similarity">
    <text evidence="2">Belongs to the OmpP1/FadL family.</text>
</comment>
<name>A0A178IJ89_9BACT</name>
<evidence type="ECO:0000313" key="9">
    <source>
        <dbReference type="EMBL" id="OAM89818.1"/>
    </source>
</evidence>
<organism evidence="9 10">
    <name type="scientific">Termitidicoccus mucosus</name>
    <dbReference type="NCBI Taxonomy" id="1184151"/>
    <lineage>
        <taxon>Bacteria</taxon>
        <taxon>Pseudomonadati</taxon>
        <taxon>Verrucomicrobiota</taxon>
        <taxon>Opitutia</taxon>
        <taxon>Opitutales</taxon>
        <taxon>Opitutaceae</taxon>
        <taxon>Termitidicoccus</taxon>
    </lineage>
</organism>
<evidence type="ECO:0000256" key="1">
    <source>
        <dbReference type="ARBA" id="ARBA00004571"/>
    </source>
</evidence>
<sequence>MKTSTKLITLASTALALAAGAQIAHGAGFAIYETNSRGFAMGNAVTGLNDDASALYSNPAAITSLKGTRIVAGVAAIVPNVSLDVHEYDYPAQLGGAHLDAQRTNMNNYVAPMPHVYVTRQINDRFSAGIALFSPFGLKSDFDPTWPGRVNNYYTEIVTFEVNPSVAWKVFEKNGHALSIAIGLQAIYADVDIRRDLTGANALGKLRLYGDTTAFGYNVALQYKLNNQLGVGLHYRTHLQLDFDKAHATATPFTAAGLGAVHATGAIDLPASWAFGVNYRPIDRLEIGFQALLTEWSSYDKLDIDIYAPTGMGGKIATSSPKNWSDVWRYSLGAEYQWTDTFALRVGYVIDKDPVDPAHADFMVPSNDRQVVSFGGGFKLSDRATLDLAYGYVLIKDRDIAARPAEGVVPVTTHADAYVVSATLNWVF</sequence>
<keyword evidence="4" id="KW-0812">Transmembrane</keyword>